<feature type="region of interest" description="Disordered" evidence="1">
    <location>
        <begin position="1031"/>
        <end position="1063"/>
    </location>
</feature>
<evidence type="ECO:0000313" key="3">
    <source>
        <dbReference type="Proteomes" id="UP001218218"/>
    </source>
</evidence>
<feature type="region of interest" description="Disordered" evidence="1">
    <location>
        <begin position="382"/>
        <end position="401"/>
    </location>
</feature>
<comment type="caution">
    <text evidence="2">The sequence shown here is derived from an EMBL/GenBank/DDBJ whole genome shotgun (WGS) entry which is preliminary data.</text>
</comment>
<reference evidence="2" key="1">
    <citation type="submission" date="2023-03" db="EMBL/GenBank/DDBJ databases">
        <title>Massive genome expansion in bonnet fungi (Mycena s.s.) driven by repeated elements and novel gene families across ecological guilds.</title>
        <authorList>
            <consortium name="Lawrence Berkeley National Laboratory"/>
            <person name="Harder C.B."/>
            <person name="Miyauchi S."/>
            <person name="Viragh M."/>
            <person name="Kuo A."/>
            <person name="Thoen E."/>
            <person name="Andreopoulos B."/>
            <person name="Lu D."/>
            <person name="Skrede I."/>
            <person name="Drula E."/>
            <person name="Henrissat B."/>
            <person name="Morin E."/>
            <person name="Kohler A."/>
            <person name="Barry K."/>
            <person name="LaButti K."/>
            <person name="Morin E."/>
            <person name="Salamov A."/>
            <person name="Lipzen A."/>
            <person name="Mereny Z."/>
            <person name="Hegedus B."/>
            <person name="Baldrian P."/>
            <person name="Stursova M."/>
            <person name="Weitz H."/>
            <person name="Taylor A."/>
            <person name="Grigoriev I.V."/>
            <person name="Nagy L.G."/>
            <person name="Martin F."/>
            <person name="Kauserud H."/>
        </authorList>
    </citation>
    <scope>NUCLEOTIDE SEQUENCE</scope>
    <source>
        <strain evidence="2">CBHHK002</strain>
    </source>
</reference>
<dbReference type="EMBL" id="JARIHO010000007">
    <property type="protein sequence ID" value="KAJ7357911.1"/>
    <property type="molecule type" value="Genomic_DNA"/>
</dbReference>
<proteinExistence type="predicted"/>
<organism evidence="2 3">
    <name type="scientific">Mycena albidolilacea</name>
    <dbReference type="NCBI Taxonomy" id="1033008"/>
    <lineage>
        <taxon>Eukaryota</taxon>
        <taxon>Fungi</taxon>
        <taxon>Dikarya</taxon>
        <taxon>Basidiomycota</taxon>
        <taxon>Agaricomycotina</taxon>
        <taxon>Agaricomycetes</taxon>
        <taxon>Agaricomycetidae</taxon>
        <taxon>Agaricales</taxon>
        <taxon>Marasmiineae</taxon>
        <taxon>Mycenaceae</taxon>
        <taxon>Mycena</taxon>
    </lineage>
</organism>
<evidence type="ECO:0000313" key="2">
    <source>
        <dbReference type="EMBL" id="KAJ7357911.1"/>
    </source>
</evidence>
<accession>A0AAD7F0B2</accession>
<gene>
    <name evidence="2" type="ORF">DFH08DRAFT_801790</name>
</gene>
<evidence type="ECO:0000256" key="1">
    <source>
        <dbReference type="SAM" id="MobiDB-lite"/>
    </source>
</evidence>
<evidence type="ECO:0008006" key="4">
    <source>
        <dbReference type="Google" id="ProtNLM"/>
    </source>
</evidence>
<dbReference type="InterPro" id="IPR040521">
    <property type="entry name" value="KDZ"/>
</dbReference>
<sequence>MVQQTGAARGRLASKRRAGGESFACECIAQGGERANLGMSWCGGVRTDAIERVTRCGILGTVHAGTEGASAAAAGASRAAGMGLQTQVPRVRACGGCGRAAGDVDAGAGWWLQWRWGMRACTARGQRGGGAAAASVQYTTGPSVPNVGGADTAGAQRMRDEWWMCARWMRLVRRWAYGYGWAVDVASAGVRGKRECGGLQTQTQWIRKSVWGEARDSGAAGTWHGLSQKAGGAVISRAVERAARREVIRDEAYHNGTRARMRARSGSEWAVVVIERVRHTCDITMDREMASGEYYCSWDAANILIYGQIPVPPAAKKAQKQTEKCIFQLQRKWCGIRPRHALNAMYPPTMAGYIAIKHSVDTQNHIILLGFAASRPFAASLVRSPPDPAEPTPSLPDSDPRLRLHRCKAVDGERGAPAFQSVEDPKTGYTLGLLEYYREERNQGKGSAYNFVHVLQWMADPFFAGAVPDIYANFLAITRFHQHLSVIMQWGHAHRDDVPLPGKADRPYPNRAIEYLGMQCAACPERGVNMPSIVNVPRFLWHLVSQHVTFDGNYKNNMFFKRNDGSDTALTDGNMHFPPQKRSAVQGAYWIDSAPGSREVRECCALGTYAHREGLRHTNSPPRGPESATPLVVSYDSSCSFVVNQLKRATVLFPKDSGFHKMLEEVEGQIPADHINGHGPDCQCVWQAVYFACRAHFHGETAEMIWGFLNPLGASTRQMTGGACHDTINFVIDAWNTRKVLRQAELLAGERADALQLFELHMAVLEDLSRQHSTEVGGWSQLSRKVSKSDNGKLASVYQHQSKETWNTITRVRDSLNITLKNFRECQRTIYPCLTLSALDVNEPELTAIQLPEADSGILAVRAASLALSAIRKARELDYRGQVGITCSQRNIQNAELMKFFEMDMYNKARAALTHLGHMPKDATEPYLLLTLRDTRRKETHLDRMQGNSRLFDGTAWYLQSGGTVHSGGFASSLPPVKRCDKDKGQPQFMTGTQTLKHAGGVVKSPRMPKRLKDIIPDNVAVDCPVSSGAKDSDLDMLPSEPGKLGRVRGERKKKKGGEGKKKRGDGWIWLESVSRGVAGEGKLAEYKRESDRIQWFRAEAEMYRWLEAYERKHAELFRVIARFHRDSEVWTGRADRDEMENGGLTGTGAFARMQAVMYQRLQHNTEVHFRSPESGAHHDWVTATSFDELVAKVDSWRDGVFSWMDGMVQQQVYSMVTELKFNGTDECGGGYIRSELKFGSSSFIFFGVAGDANDVDAMPSNPELPWQR</sequence>
<dbReference type="AlphaFoldDB" id="A0AAD7F0B2"/>
<keyword evidence="3" id="KW-1185">Reference proteome</keyword>
<name>A0AAD7F0B2_9AGAR</name>
<protein>
    <recommendedName>
        <fullName evidence="4">CxC2-like cysteine cluster KDZ transposase-associated domain-containing protein</fullName>
    </recommendedName>
</protein>
<dbReference type="Proteomes" id="UP001218218">
    <property type="component" value="Unassembled WGS sequence"/>
</dbReference>
<feature type="compositionally biased region" description="Basic residues" evidence="1">
    <location>
        <begin position="1046"/>
        <end position="1063"/>
    </location>
</feature>
<feature type="compositionally biased region" description="Pro residues" evidence="1">
    <location>
        <begin position="385"/>
        <end position="394"/>
    </location>
</feature>
<dbReference type="Pfam" id="PF18758">
    <property type="entry name" value="KDZ"/>
    <property type="match status" value="1"/>
</dbReference>